<reference evidence="3 4" key="1">
    <citation type="journal article" date="2019" name="Sci. Rep.">
        <title>Orb-weaving spider Araneus ventricosus genome elucidates the spidroin gene catalogue.</title>
        <authorList>
            <person name="Kono N."/>
            <person name="Nakamura H."/>
            <person name="Ohtoshi R."/>
            <person name="Moran D.A.P."/>
            <person name="Shinohara A."/>
            <person name="Yoshida Y."/>
            <person name="Fujiwara M."/>
            <person name="Mori M."/>
            <person name="Tomita M."/>
            <person name="Arakawa K."/>
        </authorList>
    </citation>
    <scope>NUCLEOTIDE SEQUENCE [LARGE SCALE GENOMIC DNA]</scope>
</reference>
<evidence type="ECO:0000313" key="3">
    <source>
        <dbReference type="EMBL" id="GBN19050.1"/>
    </source>
</evidence>
<sequence length="92" mass="10109">ALTIGVRRLSRSTCKETLRPHIPRISGFIFHALSFKDVCLAGRDAPSVIDIEPPEGVQEEEYEERMSIAEDIPVAATLTGLEICQARPSNTS</sequence>
<gene>
    <name evidence="3" type="ORF">AVEN_130727_1</name>
    <name evidence="1" type="ORF">AVEN_254728_1</name>
    <name evidence="2" type="ORF">AVEN_52363_1</name>
</gene>
<evidence type="ECO:0000313" key="2">
    <source>
        <dbReference type="EMBL" id="GBN19038.1"/>
    </source>
</evidence>
<dbReference type="EMBL" id="BGPR01120306">
    <property type="protein sequence ID" value="GBN18277.1"/>
    <property type="molecule type" value="Genomic_DNA"/>
</dbReference>
<organism evidence="3 4">
    <name type="scientific">Araneus ventricosus</name>
    <name type="common">Orbweaver spider</name>
    <name type="synonym">Epeira ventricosa</name>
    <dbReference type="NCBI Taxonomy" id="182803"/>
    <lineage>
        <taxon>Eukaryota</taxon>
        <taxon>Metazoa</taxon>
        <taxon>Ecdysozoa</taxon>
        <taxon>Arthropoda</taxon>
        <taxon>Chelicerata</taxon>
        <taxon>Arachnida</taxon>
        <taxon>Araneae</taxon>
        <taxon>Araneomorphae</taxon>
        <taxon>Entelegynae</taxon>
        <taxon>Araneoidea</taxon>
        <taxon>Araneidae</taxon>
        <taxon>Araneus</taxon>
    </lineage>
</organism>
<dbReference type="AlphaFoldDB" id="A0A4Y2LY24"/>
<comment type="caution">
    <text evidence="3">The sequence shown here is derived from an EMBL/GenBank/DDBJ whole genome shotgun (WGS) entry which is preliminary data.</text>
</comment>
<proteinExistence type="predicted"/>
<name>A0A4Y2LY24_ARAVE</name>
<dbReference type="EMBL" id="BGPR01120567">
    <property type="protein sequence ID" value="GBN19038.1"/>
    <property type="molecule type" value="Genomic_DNA"/>
</dbReference>
<keyword evidence="4" id="KW-1185">Reference proteome</keyword>
<protein>
    <submittedName>
        <fullName evidence="3">Uncharacterized protein</fullName>
    </submittedName>
</protein>
<dbReference type="EMBL" id="BGPR01120572">
    <property type="protein sequence ID" value="GBN19050.1"/>
    <property type="molecule type" value="Genomic_DNA"/>
</dbReference>
<dbReference type="Proteomes" id="UP000499080">
    <property type="component" value="Unassembled WGS sequence"/>
</dbReference>
<accession>A0A4Y2LY24</accession>
<evidence type="ECO:0000313" key="1">
    <source>
        <dbReference type="EMBL" id="GBN18277.1"/>
    </source>
</evidence>
<evidence type="ECO:0000313" key="4">
    <source>
        <dbReference type="Proteomes" id="UP000499080"/>
    </source>
</evidence>
<feature type="non-terminal residue" evidence="3">
    <location>
        <position position="1"/>
    </location>
</feature>